<name>A0A840QUG2_9BACI</name>
<proteinExistence type="predicted"/>
<dbReference type="EMBL" id="JACHHB010000018">
    <property type="protein sequence ID" value="MBB5174897.1"/>
    <property type="molecule type" value="Genomic_DNA"/>
</dbReference>
<evidence type="ECO:0000313" key="2">
    <source>
        <dbReference type="EMBL" id="MBB5174897.1"/>
    </source>
</evidence>
<accession>A0A840QUG2</accession>
<dbReference type="RefSeq" id="WP_184665297.1">
    <property type="nucleotide sequence ID" value="NZ_JACHHB010000018.1"/>
</dbReference>
<evidence type="ECO:0000256" key="1">
    <source>
        <dbReference type="SAM" id="Phobius"/>
    </source>
</evidence>
<comment type="caution">
    <text evidence="2">The sequence shown here is derived from an EMBL/GenBank/DDBJ whole genome shotgun (WGS) entry which is preliminary data.</text>
</comment>
<reference evidence="2 3" key="1">
    <citation type="submission" date="2020-08" db="EMBL/GenBank/DDBJ databases">
        <title>Genomic Encyclopedia of Type Strains, Phase IV (KMG-IV): sequencing the most valuable type-strain genomes for metagenomic binning, comparative biology and taxonomic classification.</title>
        <authorList>
            <person name="Goeker M."/>
        </authorList>
    </citation>
    <scope>NUCLEOTIDE SEQUENCE [LARGE SCALE GENOMIC DNA]</scope>
    <source>
        <strain evidence="2 3">DSM 24696</strain>
    </source>
</reference>
<feature type="transmembrane region" description="Helical" evidence="1">
    <location>
        <begin position="116"/>
        <end position="143"/>
    </location>
</feature>
<keyword evidence="3" id="KW-1185">Reference proteome</keyword>
<protein>
    <submittedName>
        <fullName evidence="2">Spore cortex biosynthesis protein YabQ</fullName>
    </submittedName>
</protein>
<gene>
    <name evidence="2" type="ORF">HNQ41_003120</name>
</gene>
<organism evidence="2 3">
    <name type="scientific">Texcoconibacillus texcoconensis</name>
    <dbReference type="NCBI Taxonomy" id="1095777"/>
    <lineage>
        <taxon>Bacteria</taxon>
        <taxon>Bacillati</taxon>
        <taxon>Bacillota</taxon>
        <taxon>Bacilli</taxon>
        <taxon>Bacillales</taxon>
        <taxon>Bacillaceae</taxon>
        <taxon>Texcoconibacillus</taxon>
    </lineage>
</organism>
<dbReference type="Proteomes" id="UP000551878">
    <property type="component" value="Unassembled WGS sequence"/>
</dbReference>
<feature type="transmembrane region" description="Helical" evidence="1">
    <location>
        <begin position="6"/>
        <end position="27"/>
    </location>
</feature>
<feature type="transmembrane region" description="Helical" evidence="1">
    <location>
        <begin position="149"/>
        <end position="166"/>
    </location>
</feature>
<dbReference type="InterPro" id="IPR019074">
    <property type="entry name" value="YabQ"/>
</dbReference>
<keyword evidence="1" id="KW-1133">Transmembrane helix</keyword>
<keyword evidence="1" id="KW-0812">Transmembrane</keyword>
<keyword evidence="1" id="KW-0472">Membrane</keyword>
<dbReference type="Pfam" id="PF09578">
    <property type="entry name" value="Spore_YabQ"/>
    <property type="match status" value="1"/>
</dbReference>
<feature type="transmembrane region" description="Helical" evidence="1">
    <location>
        <begin position="39"/>
        <end position="59"/>
    </location>
</feature>
<evidence type="ECO:0000313" key="3">
    <source>
        <dbReference type="Proteomes" id="UP000551878"/>
    </source>
</evidence>
<dbReference type="AlphaFoldDB" id="A0A840QUG2"/>
<sequence>MTISVQMATMLAMTVMGVWIGASIDTYRRFLSVRRPPIWLMFTNDVVFWLLQGLLMFYILLNVNEGEMRMYVFLAVLLGYAAYQSLFQTIFLRWLETTIRCIKTLYRLTVKTVEMFIILPIKWLLQIIFALCMIVVTALWRIVRFLSKLLFIPLTWIGRMIASWIPNHFKERVNRMFTAVHKVSKKVVRWIRRKKG</sequence>
<dbReference type="NCBIfam" id="TIGR02893">
    <property type="entry name" value="spore_yabQ"/>
    <property type="match status" value="1"/>
</dbReference>
<feature type="transmembrane region" description="Helical" evidence="1">
    <location>
        <begin position="71"/>
        <end position="95"/>
    </location>
</feature>